<feature type="region of interest" description="Disordered" evidence="3">
    <location>
        <begin position="1"/>
        <end position="22"/>
    </location>
</feature>
<sequence>MFRARKGSKKSSNARKVDEEETPAIVVEENALNEEADENVGAVLERIKQKNKKPADFSSKKRGVAVVLDHDQEETSVPEFRVKKGKIPRMYVPTDEDGASRNEYSAEKLEELKAQQKFTSSSHYTAPLPTEDDEINPEAPQSSTEAHKEEETFIPLSESPRHEEPRRRTFKPEETSLDDDEDNAQNQDDGGSDDSEWEAEQLRRVGLQPASHSAAVPTKEKDLTYSSLGQLLGKLTAHKSSLVERCDVRSREAQRVEVEMNQLTASIVAMEASLSETGAVYDDIQALWEFLSALCHCLRAKTKEIDRLEENTAMSMQPRTVQLEIWADVDDEYSSLSSILARFAAWKEGPHGAMYKTTYGDLALQQLVVPYIRIELLSYNPWLHRWEDLSWAIELKQRVNLDLLHIGLELVVARATKLVFQLDWLSERHIHQAQYLLSSVPASMRRPLEEAIEDHARKHAYDFAANATAASLFKKHVVQLGLTRLNSLVVQLLHDELEHVKTRQNLEVETVKAIVDSWPIHVATEAKATLREYASLVRQITDDSVAKRALSINIELKLQHG</sequence>
<evidence type="ECO:0000256" key="3">
    <source>
        <dbReference type="SAM" id="MobiDB-lite"/>
    </source>
</evidence>
<feature type="compositionally biased region" description="Basic and acidic residues" evidence="3">
    <location>
        <begin position="98"/>
        <end position="114"/>
    </location>
</feature>
<feature type="compositionally biased region" description="Basic residues" evidence="3">
    <location>
        <begin position="1"/>
        <end position="13"/>
    </location>
</feature>
<protein>
    <recommendedName>
        <fullName evidence="6">GCF C-terminal domain-containing protein</fullName>
    </recommendedName>
</protein>
<dbReference type="Proteomes" id="UP000481153">
    <property type="component" value="Unassembled WGS sequence"/>
</dbReference>
<comment type="caution">
    <text evidence="4">The sequence shown here is derived from an EMBL/GenBank/DDBJ whole genome shotgun (WGS) entry which is preliminary data.</text>
</comment>
<name>A0A6G0WQQ8_9STRA</name>
<organism evidence="4 5">
    <name type="scientific">Aphanomyces euteiches</name>
    <dbReference type="NCBI Taxonomy" id="100861"/>
    <lineage>
        <taxon>Eukaryota</taxon>
        <taxon>Sar</taxon>
        <taxon>Stramenopiles</taxon>
        <taxon>Oomycota</taxon>
        <taxon>Saprolegniomycetes</taxon>
        <taxon>Saprolegniales</taxon>
        <taxon>Verrucalvaceae</taxon>
        <taxon>Aphanomyces</taxon>
    </lineage>
</organism>
<reference evidence="4 5" key="1">
    <citation type="submission" date="2019-07" db="EMBL/GenBank/DDBJ databases">
        <title>Genomics analysis of Aphanomyces spp. identifies a new class of oomycete effector associated with host adaptation.</title>
        <authorList>
            <person name="Gaulin E."/>
        </authorList>
    </citation>
    <scope>NUCLEOTIDE SEQUENCE [LARGE SCALE GENOMIC DNA]</scope>
    <source>
        <strain evidence="4 5">ATCC 201684</strain>
    </source>
</reference>
<dbReference type="GO" id="GO:0005634">
    <property type="term" value="C:nucleus"/>
    <property type="evidence" value="ECO:0007669"/>
    <property type="project" value="UniProtKB-SubCell"/>
</dbReference>
<evidence type="ECO:0000313" key="4">
    <source>
        <dbReference type="EMBL" id="KAF0729715.1"/>
    </source>
</evidence>
<keyword evidence="5" id="KW-1185">Reference proteome</keyword>
<dbReference type="AlphaFoldDB" id="A0A6G0WQQ8"/>
<comment type="subcellular location">
    <subcellularLocation>
        <location evidence="1">Nucleus</location>
    </subcellularLocation>
</comment>
<accession>A0A6G0WQQ8</accession>
<dbReference type="GO" id="GO:0003677">
    <property type="term" value="F:DNA binding"/>
    <property type="evidence" value="ECO:0007669"/>
    <property type="project" value="InterPro"/>
</dbReference>
<evidence type="ECO:0000313" key="5">
    <source>
        <dbReference type="Proteomes" id="UP000481153"/>
    </source>
</evidence>
<keyword evidence="2" id="KW-0539">Nucleus</keyword>
<dbReference type="PANTHER" id="PTHR12214:SF0">
    <property type="entry name" value="LD29489P"/>
    <property type="match status" value="1"/>
</dbReference>
<feature type="compositionally biased region" description="Basic and acidic residues" evidence="3">
    <location>
        <begin position="159"/>
        <end position="174"/>
    </location>
</feature>
<dbReference type="GO" id="GO:0000398">
    <property type="term" value="P:mRNA splicing, via spliceosome"/>
    <property type="evidence" value="ECO:0007669"/>
    <property type="project" value="InterPro"/>
</dbReference>
<gene>
    <name evidence="4" type="ORF">Ae201684_012775</name>
</gene>
<evidence type="ECO:0008006" key="6">
    <source>
        <dbReference type="Google" id="ProtNLM"/>
    </source>
</evidence>
<evidence type="ECO:0000256" key="2">
    <source>
        <dbReference type="ARBA" id="ARBA00023242"/>
    </source>
</evidence>
<dbReference type="VEuPathDB" id="FungiDB:AeMF1_013741"/>
<feature type="region of interest" description="Disordered" evidence="3">
    <location>
        <begin position="90"/>
        <end position="198"/>
    </location>
</feature>
<dbReference type="InterPro" id="IPR012890">
    <property type="entry name" value="GCFC2-like"/>
</dbReference>
<dbReference type="PANTHER" id="PTHR12214">
    <property type="entry name" value="GC-RICH SEQUENCE DNA-BINDING FACTOR"/>
    <property type="match status" value="1"/>
</dbReference>
<dbReference type="EMBL" id="VJMJ01000162">
    <property type="protein sequence ID" value="KAF0729715.1"/>
    <property type="molecule type" value="Genomic_DNA"/>
</dbReference>
<evidence type="ECO:0000256" key="1">
    <source>
        <dbReference type="ARBA" id="ARBA00004123"/>
    </source>
</evidence>
<proteinExistence type="predicted"/>